<evidence type="ECO:0000313" key="1">
    <source>
        <dbReference type="EMBL" id="KAF1955556.1"/>
    </source>
</evidence>
<sequence>FQNTIEMRLQDLLYKCIIGLLANLDLEKIWKITTTMYRDLKYVQKKEKVAFNMFVALYKL</sequence>
<evidence type="ECO:0000313" key="2">
    <source>
        <dbReference type="Proteomes" id="UP000800035"/>
    </source>
</evidence>
<dbReference type="EMBL" id="ML976994">
    <property type="protein sequence ID" value="KAF1955556.1"/>
    <property type="molecule type" value="Genomic_DNA"/>
</dbReference>
<keyword evidence="2" id="KW-1185">Reference proteome</keyword>
<name>A0A6A5TXY9_9PLEO</name>
<feature type="non-terminal residue" evidence="1">
    <location>
        <position position="1"/>
    </location>
</feature>
<dbReference type="Proteomes" id="UP000800035">
    <property type="component" value="Unassembled WGS sequence"/>
</dbReference>
<protein>
    <submittedName>
        <fullName evidence="1">Uncharacterized protein</fullName>
    </submittedName>
</protein>
<dbReference type="OrthoDB" id="3661685at2759"/>
<organism evidence="1 2">
    <name type="scientific">Byssothecium circinans</name>
    <dbReference type="NCBI Taxonomy" id="147558"/>
    <lineage>
        <taxon>Eukaryota</taxon>
        <taxon>Fungi</taxon>
        <taxon>Dikarya</taxon>
        <taxon>Ascomycota</taxon>
        <taxon>Pezizomycotina</taxon>
        <taxon>Dothideomycetes</taxon>
        <taxon>Pleosporomycetidae</taxon>
        <taxon>Pleosporales</taxon>
        <taxon>Massarineae</taxon>
        <taxon>Massarinaceae</taxon>
        <taxon>Byssothecium</taxon>
    </lineage>
</organism>
<gene>
    <name evidence="1" type="ORF">CC80DRAFT_415227</name>
</gene>
<proteinExistence type="predicted"/>
<accession>A0A6A5TXY9</accession>
<dbReference type="AlphaFoldDB" id="A0A6A5TXY9"/>
<reference evidence="1" key="1">
    <citation type="journal article" date="2020" name="Stud. Mycol.">
        <title>101 Dothideomycetes genomes: a test case for predicting lifestyles and emergence of pathogens.</title>
        <authorList>
            <person name="Haridas S."/>
            <person name="Albert R."/>
            <person name="Binder M."/>
            <person name="Bloem J."/>
            <person name="Labutti K."/>
            <person name="Salamov A."/>
            <person name="Andreopoulos B."/>
            <person name="Baker S."/>
            <person name="Barry K."/>
            <person name="Bills G."/>
            <person name="Bluhm B."/>
            <person name="Cannon C."/>
            <person name="Castanera R."/>
            <person name="Culley D."/>
            <person name="Daum C."/>
            <person name="Ezra D."/>
            <person name="Gonzalez J."/>
            <person name="Henrissat B."/>
            <person name="Kuo A."/>
            <person name="Liang C."/>
            <person name="Lipzen A."/>
            <person name="Lutzoni F."/>
            <person name="Magnuson J."/>
            <person name="Mondo S."/>
            <person name="Nolan M."/>
            <person name="Ohm R."/>
            <person name="Pangilinan J."/>
            <person name="Park H.-J."/>
            <person name="Ramirez L."/>
            <person name="Alfaro M."/>
            <person name="Sun H."/>
            <person name="Tritt A."/>
            <person name="Yoshinaga Y."/>
            <person name="Zwiers L.-H."/>
            <person name="Turgeon B."/>
            <person name="Goodwin S."/>
            <person name="Spatafora J."/>
            <person name="Crous P."/>
            <person name="Grigoriev I."/>
        </authorList>
    </citation>
    <scope>NUCLEOTIDE SEQUENCE</scope>
    <source>
        <strain evidence="1">CBS 675.92</strain>
    </source>
</reference>